<dbReference type="EMBL" id="CP032317">
    <property type="protein sequence ID" value="AYA36075.1"/>
    <property type="molecule type" value="Genomic_DNA"/>
</dbReference>
<evidence type="ECO:0000313" key="3">
    <source>
        <dbReference type="Proteomes" id="UP000262802"/>
    </source>
</evidence>
<proteinExistence type="predicted"/>
<sequence length="71" mass="7676">MNRQEKGFMLLALSLFVISLAGRAGHWLHAGVAPTLVLFGLTFVLAAVARYNRRLNLAKQPQLPPAPPAAL</sequence>
<dbReference type="OrthoDB" id="887328at2"/>
<keyword evidence="1" id="KW-1133">Transmembrane helix</keyword>
<reference evidence="2 3" key="1">
    <citation type="submission" date="2018-09" db="EMBL/GenBank/DDBJ databases">
        <title>Hymenobacter medium sp. nov., isolated from R2A medium.</title>
        <authorList>
            <person name="Yingchao G."/>
        </authorList>
    </citation>
    <scope>NUCLEOTIDE SEQUENCE [LARGE SCALE GENOMIC DNA]</scope>
    <source>
        <strain evidence="3">sh-6</strain>
    </source>
</reference>
<evidence type="ECO:0000313" key="2">
    <source>
        <dbReference type="EMBL" id="AYA36075.1"/>
    </source>
</evidence>
<dbReference type="AlphaFoldDB" id="A0A3B7QX06"/>
<evidence type="ECO:0000256" key="1">
    <source>
        <dbReference type="SAM" id="Phobius"/>
    </source>
</evidence>
<feature type="transmembrane region" description="Helical" evidence="1">
    <location>
        <begin position="31"/>
        <end position="49"/>
    </location>
</feature>
<accession>A0A3B7QX06</accession>
<name>A0A3B7QX06_9BACT</name>
<keyword evidence="1" id="KW-0812">Transmembrane</keyword>
<keyword evidence="1" id="KW-0472">Membrane</keyword>
<keyword evidence="3" id="KW-1185">Reference proteome</keyword>
<dbReference type="RefSeq" id="WP_119443662.1">
    <property type="nucleotide sequence ID" value="NZ_CP032317.1"/>
</dbReference>
<protein>
    <submittedName>
        <fullName evidence="2">Uncharacterized protein</fullName>
    </submittedName>
</protein>
<gene>
    <name evidence="2" type="ORF">D3Y59_02775</name>
</gene>
<dbReference type="KEGG" id="hyh:D3Y59_02775"/>
<dbReference type="Proteomes" id="UP000262802">
    <property type="component" value="Chromosome"/>
</dbReference>
<organism evidence="2 3">
    <name type="scientific">Hymenobacter oligotrophus</name>
    <dbReference type="NCBI Taxonomy" id="2319843"/>
    <lineage>
        <taxon>Bacteria</taxon>
        <taxon>Pseudomonadati</taxon>
        <taxon>Bacteroidota</taxon>
        <taxon>Cytophagia</taxon>
        <taxon>Cytophagales</taxon>
        <taxon>Hymenobacteraceae</taxon>
        <taxon>Hymenobacter</taxon>
    </lineage>
</organism>